<dbReference type="AlphaFoldDB" id="A0ABD6BTM4"/>
<dbReference type="Proteomes" id="UP001597139">
    <property type="component" value="Unassembled WGS sequence"/>
</dbReference>
<evidence type="ECO:0008006" key="3">
    <source>
        <dbReference type="Google" id="ProtNLM"/>
    </source>
</evidence>
<comment type="caution">
    <text evidence="1">The sequence shown here is derived from an EMBL/GenBank/DDBJ whole genome shotgun (WGS) entry which is preliminary data.</text>
</comment>
<gene>
    <name evidence="1" type="ORF">ACFSAU_08305</name>
</gene>
<keyword evidence="2" id="KW-1185">Reference proteome</keyword>
<sequence length="237" mass="25845">MSDTVAASDLGRAAYCPRQLYYARNRDDREPPVEVIERREIAFRYPDLRGASDDVLGDLPLAVTPAEYRENLDRLAAGDLWGRLVDPAERNALLTGKDCRGVAHKLLAGSDAAGSSRGGADRADGDPPIPVLVSGGVPPPEGVWEPQSVRAVALAKALAWERGREVPRAVVEYPAVGVVRSVRLTVRKKARYRETLRTVRSLDGPPSRIHDDQKCGACEYRDSCGTKTRSLKSLLGF</sequence>
<organism evidence="1 2">
    <name type="scientific">Halolamina litorea</name>
    <dbReference type="NCBI Taxonomy" id="1515593"/>
    <lineage>
        <taxon>Archaea</taxon>
        <taxon>Methanobacteriati</taxon>
        <taxon>Methanobacteriota</taxon>
        <taxon>Stenosarchaea group</taxon>
        <taxon>Halobacteria</taxon>
        <taxon>Halobacteriales</taxon>
        <taxon>Haloferacaceae</taxon>
    </lineage>
</organism>
<dbReference type="RefSeq" id="WP_267647512.1">
    <property type="nucleotide sequence ID" value="NZ_JANHGR010000002.1"/>
</dbReference>
<protein>
    <recommendedName>
        <fullName evidence="3">CRISPR-associated exonuclease Cas4</fullName>
    </recommendedName>
</protein>
<proteinExistence type="predicted"/>
<dbReference type="EMBL" id="JBHUCZ010000005">
    <property type="protein sequence ID" value="MFD1567493.1"/>
    <property type="molecule type" value="Genomic_DNA"/>
</dbReference>
<name>A0ABD6BTM4_9EURY</name>
<evidence type="ECO:0000313" key="2">
    <source>
        <dbReference type="Proteomes" id="UP001597139"/>
    </source>
</evidence>
<evidence type="ECO:0000313" key="1">
    <source>
        <dbReference type="EMBL" id="MFD1567493.1"/>
    </source>
</evidence>
<accession>A0ABD6BTM4</accession>
<reference evidence="1 2" key="1">
    <citation type="journal article" date="2019" name="Int. J. Syst. Evol. Microbiol.">
        <title>The Global Catalogue of Microorganisms (GCM) 10K type strain sequencing project: providing services to taxonomists for standard genome sequencing and annotation.</title>
        <authorList>
            <consortium name="The Broad Institute Genomics Platform"/>
            <consortium name="The Broad Institute Genome Sequencing Center for Infectious Disease"/>
            <person name="Wu L."/>
            <person name="Ma J."/>
        </authorList>
    </citation>
    <scope>NUCLEOTIDE SEQUENCE [LARGE SCALE GENOMIC DNA]</scope>
    <source>
        <strain evidence="1 2">CGMCC 1.12859</strain>
    </source>
</reference>